<protein>
    <submittedName>
        <fullName evidence="1">Uncharacterized protein</fullName>
    </submittedName>
</protein>
<name>A0AAD2FE31_9STRA</name>
<organism evidence="1 2">
    <name type="scientific">Cylindrotheca closterium</name>
    <dbReference type="NCBI Taxonomy" id="2856"/>
    <lineage>
        <taxon>Eukaryota</taxon>
        <taxon>Sar</taxon>
        <taxon>Stramenopiles</taxon>
        <taxon>Ochrophyta</taxon>
        <taxon>Bacillariophyta</taxon>
        <taxon>Bacillariophyceae</taxon>
        <taxon>Bacillariophycidae</taxon>
        <taxon>Bacillariales</taxon>
        <taxon>Bacillariaceae</taxon>
        <taxon>Cylindrotheca</taxon>
    </lineage>
</organism>
<keyword evidence="2" id="KW-1185">Reference proteome</keyword>
<evidence type="ECO:0000313" key="2">
    <source>
        <dbReference type="Proteomes" id="UP001295423"/>
    </source>
</evidence>
<accession>A0AAD2FE31</accession>
<evidence type="ECO:0000313" key="1">
    <source>
        <dbReference type="EMBL" id="CAJ1934698.1"/>
    </source>
</evidence>
<sequence>MKKLKYVIPFVYVGDITPPTKQPLSYYITVPHILETLETYYYPGSQGREEIMKQDNMYVYFDNKTLSIAIDALRRGLGKSTSYNYNDPDEDNPVCAFLDG</sequence>
<gene>
    <name evidence="1" type="ORF">CYCCA115_LOCUS4037</name>
</gene>
<dbReference type="EMBL" id="CAKOGP040000364">
    <property type="protein sequence ID" value="CAJ1934698.1"/>
    <property type="molecule type" value="Genomic_DNA"/>
</dbReference>
<comment type="caution">
    <text evidence="1">The sequence shown here is derived from an EMBL/GenBank/DDBJ whole genome shotgun (WGS) entry which is preliminary data.</text>
</comment>
<reference evidence="1" key="1">
    <citation type="submission" date="2023-08" db="EMBL/GenBank/DDBJ databases">
        <authorList>
            <person name="Audoor S."/>
            <person name="Bilcke G."/>
        </authorList>
    </citation>
    <scope>NUCLEOTIDE SEQUENCE</scope>
</reference>
<proteinExistence type="predicted"/>
<dbReference type="Proteomes" id="UP001295423">
    <property type="component" value="Unassembled WGS sequence"/>
</dbReference>
<dbReference type="AlphaFoldDB" id="A0AAD2FE31"/>